<dbReference type="GO" id="GO:0045003">
    <property type="term" value="P:double-strand break repair via synthesis-dependent strand annealing"/>
    <property type="evidence" value="ECO:0007669"/>
    <property type="project" value="TreeGrafter"/>
</dbReference>
<dbReference type="EC" id="3.6.4.12" evidence="9"/>
<evidence type="ECO:0000256" key="8">
    <source>
        <dbReference type="ARBA" id="ARBA00047995"/>
    </source>
</evidence>
<evidence type="ECO:0000256" key="9">
    <source>
        <dbReference type="RuleBase" id="RU367027"/>
    </source>
</evidence>
<comment type="function">
    <text evidence="9">ATP-dependent DNA helicase involved in DNA damage repair by homologous recombination and in genome maintenance. Capable of unwinding D-loops. Plays a role in limiting crossover recombinants during mitotic DNA double-strand break (DSB) repair. Component of a FANCM-MHF complex which promotes gene conversion at blocked replication forks, probably by reversal of the stalled fork.</text>
</comment>
<dbReference type="Gene3D" id="3.40.50.300">
    <property type="entry name" value="P-loop containing nucleotide triphosphate hydrolases"/>
    <property type="match status" value="2"/>
</dbReference>
<dbReference type="CDD" id="cd18033">
    <property type="entry name" value="DEXDc_FANCM"/>
    <property type="match status" value="1"/>
</dbReference>
<evidence type="ECO:0000256" key="3">
    <source>
        <dbReference type="ARBA" id="ARBA00022741"/>
    </source>
</evidence>
<dbReference type="GO" id="GO:0036297">
    <property type="term" value="P:interstrand cross-link repair"/>
    <property type="evidence" value="ECO:0007669"/>
    <property type="project" value="TreeGrafter"/>
</dbReference>
<feature type="compositionally biased region" description="Polar residues" evidence="10">
    <location>
        <begin position="77"/>
        <end position="90"/>
    </location>
</feature>
<feature type="region of interest" description="Disordered" evidence="10">
    <location>
        <begin position="1122"/>
        <end position="1413"/>
    </location>
</feature>
<comment type="subcellular location">
    <subcellularLocation>
        <location evidence="1 9">Nucleus</location>
    </subcellularLocation>
</comment>
<feature type="domain" description="Helicase ATP-binding" evidence="11">
    <location>
        <begin position="296"/>
        <end position="464"/>
    </location>
</feature>
<feature type="region of interest" description="Disordered" evidence="10">
    <location>
        <begin position="1435"/>
        <end position="1511"/>
    </location>
</feature>
<keyword evidence="6" id="KW-0067">ATP-binding</keyword>
<evidence type="ECO:0000313" key="13">
    <source>
        <dbReference type="EMBL" id="CDU24460.1"/>
    </source>
</evidence>
<evidence type="ECO:0000259" key="11">
    <source>
        <dbReference type="PROSITE" id="PS51192"/>
    </source>
</evidence>
<reference evidence="13" key="1">
    <citation type="submission" date="2014-06" db="EMBL/GenBank/DDBJ databases">
        <authorList>
            <person name="Ju J."/>
            <person name="Zhang J."/>
        </authorList>
    </citation>
    <scope>NUCLEOTIDE SEQUENCE</scope>
    <source>
        <strain evidence="13">SscI8</strain>
    </source>
</reference>
<evidence type="ECO:0000256" key="10">
    <source>
        <dbReference type="SAM" id="MobiDB-lite"/>
    </source>
</evidence>
<feature type="compositionally biased region" description="Polar residues" evidence="10">
    <location>
        <begin position="60"/>
        <end position="69"/>
    </location>
</feature>
<dbReference type="GO" id="GO:0016887">
    <property type="term" value="F:ATP hydrolysis activity"/>
    <property type="evidence" value="ECO:0007669"/>
    <property type="project" value="RHEA"/>
</dbReference>
<gene>
    <name evidence="13" type="ORF">SPSC_03961</name>
</gene>
<keyword evidence="5 13" id="KW-0347">Helicase</keyword>
<sequence length="1511" mass="166671">MANLPDEFDDIDEFDEFDDFGLDDSAQLQLDQIENKLVNGGSAAHHASPQSYPQPPPRIQTLSSISKGSNGYGTARLQHSATNRASSSFNRVDPSAAATTSARPMQRISSTGSNSSNQPASSGAARQMILFGKPATITQSRTAKVVSSSPGHITISSQSASTSAAQGAASDNSKTTSTYRLPWQTKAGTKTWDREAYLHRENAKNREKDEYDDAIDVDALDFDDDIPGKTSPKGKGKVKRDWDEDSKYVSVLPPAPADARRKLSPPLPQKCKIDLEAAKTWIYPTNMEKRDYQYNIVQKALFNNVLAALPTGLGKTFIAAVVILNFFRWYPDGKILFLAPSRPLVDQQKTACHRICGLPWDCAIELTGSKAGSLRGDYWLTKRIFYMTPQTLENDILQKRCDPRDVVCVVVDEAHKARGRYAYGNIIGLLMEVNPHFRVLALSATPGKDVDSVQEVVDQLHINQIEIRTEEAIDVQRYMFRKREEIVHVTLGKDLNTVKDKWAKLMQTQMDPLMKAGLLRNQDPVFLHPFAVNAIQKDRSRAAILRTKGYLQTNIKELGHMALSMQYLMEQSPTMFYNRLKERSMGYNAKGTKTSTNKQQMYANTNTTFAEIMRELELMQDYKGRILHPKMLKLRNVLYEHFDSVKTEQVHNAEAFAESGHDVFGNTPKSGEPANFASSSQADTRVMVFCSYRECCDEIVSFLNDSGFKATEFVGQSKAKSGKKGMSQKDQERVINDFKAGKYNVLVATSIGEEGLDIGSVDLTVCYEAVKDSIRMLQRIGRTGRKREGKIAVLMSEGREQHNWQHSKDNYKAVQKEVDSRMHVELFDDVDRMVPDHISPQPVLKEVEQPEFEPSMVSDGKATRATRATKTAKPKKDPKRNMPEGGNIIEGFRKASTLTKRKKRISSSDEDSDDNGAKVPPSNETHSQKIRRLLTIGSDELEADFEKKNLSLDLQPPKLRATAAARRIASSPPSSPPFSPPPLFRKLNTSSGISPSVATAPDTSDGVETPPLPSSSSSSSSRPLAAGSTIARGKKLGVGLQSSGRSTTSSDTLSLRKSNDTVESPASGHVKSEHKNVLDAKSPRSRGIATAVSTNDDDDDDEFGADLTFDISMENAITRLEEEAKSRYQATEKQSPKDEKVPSPLAEKTSSSKHETPQLEPMLLSSATPSPPPVERYKPHPLMLQLMEEEAIAKAQEEHCETTRSAQKESPAKSSMGPPDSVPRRAGGKRGKRVMLESPDAASSNGVTPAHPTNADIEHDPASSSPIKAPVKRGGRLQKASSSSTKVARAGADMSPTAAKSRTRSRAKVRIADDEDDEDERANDDGELKGKKGKKTASGRDNGTCSRNGAKKKRKITNSPTSRALFQYEAERSTDEEVHGERDEHDSGLGSSDEDDSDREAVGDFMPTQAPRGYHQQSIYMQSIMSQAPPEFQRVRHAPFPGVGGKFGEPMTPRARRGEARRAQIPSSESRGRGRRMGSEDMYSEDSFVVNDEEEIVYDSDSDALPDSSQF</sequence>
<dbReference type="SMART" id="SM00490">
    <property type="entry name" value="HELICc"/>
    <property type="match status" value="1"/>
</dbReference>
<evidence type="ECO:0000256" key="1">
    <source>
        <dbReference type="ARBA" id="ARBA00004123"/>
    </source>
</evidence>
<keyword evidence="3" id="KW-0547">Nucleotide-binding</keyword>
<feature type="compositionally biased region" description="Pro residues" evidence="10">
    <location>
        <begin position="973"/>
        <end position="983"/>
    </location>
</feature>
<feature type="compositionally biased region" description="Basic and acidic residues" evidence="10">
    <location>
        <begin position="1070"/>
        <end position="1082"/>
    </location>
</feature>
<keyword evidence="4" id="KW-0378">Hydrolase</keyword>
<accession>A0A127ZEC7</accession>
<evidence type="ECO:0000256" key="4">
    <source>
        <dbReference type="ARBA" id="ARBA00022801"/>
    </source>
</evidence>
<comment type="similarity">
    <text evidence="2 9">Belongs to the DEAD box helicase family. DEAH subfamily. FANCM sub-subfamily.</text>
</comment>
<feature type="region of interest" description="Disordered" evidence="10">
    <location>
        <begin position="847"/>
        <end position="930"/>
    </location>
</feature>
<feature type="region of interest" description="Disordered" evidence="10">
    <location>
        <begin position="142"/>
        <end position="177"/>
    </location>
</feature>
<protein>
    <recommendedName>
        <fullName evidence="9">ATP-dependent DNA helicase</fullName>
        <ecNumber evidence="9">3.6.4.12</ecNumber>
    </recommendedName>
</protein>
<proteinExistence type="inferred from homology"/>
<evidence type="ECO:0000259" key="12">
    <source>
        <dbReference type="PROSITE" id="PS51194"/>
    </source>
</evidence>
<feature type="compositionally biased region" description="Acidic residues" evidence="10">
    <location>
        <begin position="1491"/>
        <end position="1504"/>
    </location>
</feature>
<feature type="compositionally biased region" description="Basic and acidic residues" evidence="10">
    <location>
        <begin position="1191"/>
        <end position="1211"/>
    </location>
</feature>
<dbReference type="OrthoDB" id="164902at2759"/>
<dbReference type="InterPro" id="IPR039686">
    <property type="entry name" value="FANCM/Mph1-like_ID"/>
</dbReference>
<feature type="region of interest" description="Disordered" evidence="10">
    <location>
        <begin position="947"/>
        <end position="1105"/>
    </location>
</feature>
<feature type="compositionally biased region" description="Acidic residues" evidence="10">
    <location>
        <begin position="1313"/>
        <end position="1322"/>
    </location>
</feature>
<evidence type="ECO:0000256" key="5">
    <source>
        <dbReference type="ARBA" id="ARBA00022806"/>
    </source>
</evidence>
<dbReference type="GO" id="GO:0043138">
    <property type="term" value="F:3'-5' DNA helicase activity"/>
    <property type="evidence" value="ECO:0007669"/>
    <property type="project" value="InterPro"/>
</dbReference>
<comment type="catalytic activity">
    <reaction evidence="8 9">
        <text>ATP + H2O = ADP + phosphate + H(+)</text>
        <dbReference type="Rhea" id="RHEA:13065"/>
        <dbReference type="ChEBI" id="CHEBI:15377"/>
        <dbReference type="ChEBI" id="CHEBI:15378"/>
        <dbReference type="ChEBI" id="CHEBI:30616"/>
        <dbReference type="ChEBI" id="CHEBI:43474"/>
        <dbReference type="ChEBI" id="CHEBI:456216"/>
        <dbReference type="EC" id="3.6.4.12"/>
    </reaction>
</comment>
<dbReference type="InterPro" id="IPR001650">
    <property type="entry name" value="Helicase_C-like"/>
</dbReference>
<dbReference type="GO" id="GO:0009378">
    <property type="term" value="F:four-way junction helicase activity"/>
    <property type="evidence" value="ECO:0007669"/>
    <property type="project" value="TreeGrafter"/>
</dbReference>
<dbReference type="PROSITE" id="PS51192">
    <property type="entry name" value="HELICASE_ATP_BIND_1"/>
    <property type="match status" value="1"/>
</dbReference>
<evidence type="ECO:0000256" key="6">
    <source>
        <dbReference type="ARBA" id="ARBA00022840"/>
    </source>
</evidence>
<evidence type="ECO:0000256" key="7">
    <source>
        <dbReference type="ARBA" id="ARBA00023242"/>
    </source>
</evidence>
<feature type="compositionally biased region" description="Polar residues" evidence="10">
    <location>
        <begin position="987"/>
        <end position="997"/>
    </location>
</feature>
<keyword evidence="7" id="KW-0539">Nucleus</keyword>
<dbReference type="InterPro" id="IPR027417">
    <property type="entry name" value="P-loop_NTPase"/>
</dbReference>
<feature type="region of interest" description="Disordered" evidence="10">
    <location>
        <begin position="39"/>
        <end position="123"/>
    </location>
</feature>
<comment type="subunit">
    <text evidence="9">Interacts with the MHF histone-fold complex to form the FANCM-MHF complex.</text>
</comment>
<dbReference type="InterPro" id="IPR044749">
    <property type="entry name" value="FANCM_DEXDc"/>
</dbReference>
<dbReference type="GO" id="GO:0000400">
    <property type="term" value="F:four-way junction DNA binding"/>
    <property type="evidence" value="ECO:0007669"/>
    <property type="project" value="TreeGrafter"/>
</dbReference>
<feature type="compositionally biased region" description="Acidic residues" evidence="10">
    <location>
        <begin position="1095"/>
        <end position="1104"/>
    </location>
</feature>
<feature type="compositionally biased region" description="Polar residues" evidence="10">
    <location>
        <begin position="142"/>
        <end position="151"/>
    </location>
</feature>
<dbReference type="InterPro" id="IPR011545">
    <property type="entry name" value="DEAD/DEAH_box_helicase_dom"/>
</dbReference>
<evidence type="ECO:0000256" key="2">
    <source>
        <dbReference type="ARBA" id="ARBA00009889"/>
    </source>
</evidence>
<dbReference type="EMBL" id="LK056676">
    <property type="protein sequence ID" value="CDU24460.1"/>
    <property type="molecule type" value="Genomic_DNA"/>
</dbReference>
<dbReference type="SUPFAM" id="SSF52540">
    <property type="entry name" value="P-loop containing nucleoside triphosphate hydrolases"/>
    <property type="match status" value="1"/>
</dbReference>
<name>A0A127ZEC7_9BASI</name>
<dbReference type="FunFam" id="3.40.50.300:FF:000861">
    <property type="entry name" value="Fanconi anemia, complementation group M"/>
    <property type="match status" value="1"/>
</dbReference>
<dbReference type="Pfam" id="PF00270">
    <property type="entry name" value="DEAD"/>
    <property type="match status" value="1"/>
</dbReference>
<feature type="compositionally biased region" description="Low complexity" evidence="10">
    <location>
        <begin position="1040"/>
        <end position="1056"/>
    </location>
</feature>
<dbReference type="PROSITE" id="PS51194">
    <property type="entry name" value="HELICASE_CTER"/>
    <property type="match status" value="1"/>
</dbReference>
<feature type="domain" description="Helicase C-terminal" evidence="12">
    <location>
        <begin position="637"/>
        <end position="838"/>
    </location>
</feature>
<dbReference type="SMART" id="SM00487">
    <property type="entry name" value="DEXDc"/>
    <property type="match status" value="1"/>
</dbReference>
<dbReference type="PANTHER" id="PTHR14025:SF20">
    <property type="entry name" value="FANCONI ANEMIA GROUP M PROTEIN"/>
    <property type="match status" value="1"/>
</dbReference>
<feature type="compositionally biased region" description="Low complexity" evidence="10">
    <location>
        <begin position="153"/>
        <end position="170"/>
    </location>
</feature>
<dbReference type="Pfam" id="PF00271">
    <property type="entry name" value="Helicase_C"/>
    <property type="match status" value="1"/>
</dbReference>
<feature type="compositionally biased region" description="Polar residues" evidence="10">
    <location>
        <begin position="97"/>
        <end position="121"/>
    </location>
</feature>
<organism evidence="13">
    <name type="scientific">Sporisorium scitamineum</name>
    <dbReference type="NCBI Taxonomy" id="49012"/>
    <lineage>
        <taxon>Eukaryota</taxon>
        <taxon>Fungi</taxon>
        <taxon>Dikarya</taxon>
        <taxon>Basidiomycota</taxon>
        <taxon>Ustilaginomycotina</taxon>
        <taxon>Ustilaginomycetes</taxon>
        <taxon>Ustilaginales</taxon>
        <taxon>Ustilaginaceae</taxon>
        <taxon>Sporisorium</taxon>
    </lineage>
</organism>
<dbReference type="InterPro" id="IPR014001">
    <property type="entry name" value="Helicase_ATP-bd"/>
</dbReference>
<dbReference type="CDD" id="cd12091">
    <property type="entry name" value="FANCM_ID"/>
    <property type="match status" value="1"/>
</dbReference>
<dbReference type="GO" id="GO:0005524">
    <property type="term" value="F:ATP binding"/>
    <property type="evidence" value="ECO:0007669"/>
    <property type="project" value="UniProtKB-UniRule"/>
</dbReference>
<feature type="compositionally biased region" description="Basic and acidic residues" evidence="10">
    <location>
        <begin position="1369"/>
        <end position="1387"/>
    </location>
</feature>
<dbReference type="GO" id="GO:0005634">
    <property type="term" value="C:nucleus"/>
    <property type="evidence" value="ECO:0007669"/>
    <property type="project" value="UniProtKB-SubCell"/>
</dbReference>
<dbReference type="PANTHER" id="PTHR14025">
    <property type="entry name" value="FANCONI ANEMIA GROUP M FANCM FAMILY MEMBER"/>
    <property type="match status" value="1"/>
</dbReference>